<feature type="transmembrane region" description="Helical" evidence="7">
    <location>
        <begin position="277"/>
        <end position="296"/>
    </location>
</feature>
<feature type="region of interest" description="Disordered" evidence="6">
    <location>
        <begin position="485"/>
        <end position="570"/>
    </location>
</feature>
<keyword evidence="13" id="KW-1185">Reference proteome</keyword>
<evidence type="ECO:0000256" key="6">
    <source>
        <dbReference type="SAM" id="MobiDB-lite"/>
    </source>
</evidence>
<dbReference type="PANTHER" id="PTHR47804:SF3">
    <property type="entry name" value="PROTEIN BRE4"/>
    <property type="match status" value="1"/>
</dbReference>
<dbReference type="InterPro" id="IPR052430">
    <property type="entry name" value="IVT-Associated"/>
</dbReference>
<feature type="transmembrane region" description="Helical" evidence="7">
    <location>
        <begin position="986"/>
        <end position="1003"/>
    </location>
</feature>
<feature type="domain" description="Putative ER transporter 6TM N-terminal" evidence="9">
    <location>
        <begin position="223"/>
        <end position="394"/>
    </location>
</feature>
<dbReference type="InterPro" id="IPR049453">
    <property type="entry name" value="Memb_transporter_dom"/>
</dbReference>
<feature type="coiled-coil region" evidence="5">
    <location>
        <begin position="752"/>
        <end position="786"/>
    </location>
</feature>
<name>A0A8H7REW2_9FUNG</name>
<feature type="compositionally biased region" description="Polar residues" evidence="6">
    <location>
        <begin position="549"/>
        <end position="570"/>
    </location>
</feature>
<evidence type="ECO:0000259" key="11">
    <source>
        <dbReference type="Pfam" id="PF13515"/>
    </source>
</evidence>
<comment type="subcellular location">
    <subcellularLocation>
        <location evidence="1">Membrane</location>
        <topology evidence="1">Multi-pass membrane protein</topology>
    </subcellularLocation>
</comment>
<dbReference type="Proteomes" id="UP000650833">
    <property type="component" value="Unassembled WGS sequence"/>
</dbReference>
<accession>A0A8H7REW2</accession>
<proteinExistence type="predicted"/>
<dbReference type="InterPro" id="IPR019564">
    <property type="entry name" value="Sam37/metaxin_N"/>
</dbReference>
<feature type="compositionally biased region" description="Low complexity" evidence="6">
    <location>
        <begin position="52"/>
        <end position="67"/>
    </location>
</feature>
<dbReference type="PANTHER" id="PTHR47804">
    <property type="entry name" value="60S RIBOSOMAL PROTEIN L19"/>
    <property type="match status" value="1"/>
</dbReference>
<evidence type="ECO:0000259" key="9">
    <source>
        <dbReference type="Pfam" id="PF10337"/>
    </source>
</evidence>
<keyword evidence="3 7" id="KW-1133">Transmembrane helix</keyword>
<evidence type="ECO:0000313" key="12">
    <source>
        <dbReference type="EMBL" id="KAG2209891.1"/>
    </source>
</evidence>
<dbReference type="Pfam" id="PF10334">
    <property type="entry name" value="BRE4"/>
    <property type="match status" value="1"/>
</dbReference>
<evidence type="ECO:0000256" key="3">
    <source>
        <dbReference type="ARBA" id="ARBA00022989"/>
    </source>
</evidence>
<evidence type="ECO:0000256" key="4">
    <source>
        <dbReference type="ARBA" id="ARBA00023136"/>
    </source>
</evidence>
<dbReference type="Pfam" id="PF13515">
    <property type="entry name" value="FUSC_2"/>
    <property type="match status" value="1"/>
</dbReference>
<evidence type="ECO:0000259" key="10">
    <source>
        <dbReference type="Pfam" id="PF10568"/>
    </source>
</evidence>
<comment type="caution">
    <text evidence="12">The sequence shown here is derived from an EMBL/GenBank/DDBJ whole genome shotgun (WGS) entry which is preliminary data.</text>
</comment>
<keyword evidence="4 7" id="KW-0472">Membrane</keyword>
<feature type="domain" description="Putative ER transporter 6TM N-terminal" evidence="9">
    <location>
        <begin position="134"/>
        <end position="213"/>
    </location>
</feature>
<dbReference type="OrthoDB" id="1924968at2759"/>
<feature type="transmembrane region" description="Helical" evidence="7">
    <location>
        <begin position="1009"/>
        <end position="1029"/>
    </location>
</feature>
<dbReference type="Pfam" id="PF10568">
    <property type="entry name" value="Tom37"/>
    <property type="match status" value="1"/>
</dbReference>
<feature type="domain" description="Mitochondrial outer membrane transport complex Sam37/metaxin N-terminal" evidence="10">
    <location>
        <begin position="1367"/>
        <end position="1487"/>
    </location>
</feature>
<gene>
    <name evidence="12" type="ORF">INT46_005172</name>
</gene>
<feature type="compositionally biased region" description="Polar residues" evidence="6">
    <location>
        <begin position="33"/>
        <end position="44"/>
    </location>
</feature>
<evidence type="ECO:0000256" key="1">
    <source>
        <dbReference type="ARBA" id="ARBA00004141"/>
    </source>
</evidence>
<evidence type="ECO:0000256" key="7">
    <source>
        <dbReference type="SAM" id="Phobius"/>
    </source>
</evidence>
<evidence type="ECO:0000259" key="8">
    <source>
        <dbReference type="Pfam" id="PF10334"/>
    </source>
</evidence>
<dbReference type="PRINTS" id="PR02047">
    <property type="entry name" value="BREFELDNASP4"/>
</dbReference>
<feature type="transmembrane region" description="Helical" evidence="7">
    <location>
        <begin position="1036"/>
        <end position="1053"/>
    </location>
</feature>
<dbReference type="EMBL" id="JAEPRC010000089">
    <property type="protein sequence ID" value="KAG2209891.1"/>
    <property type="molecule type" value="Genomic_DNA"/>
</dbReference>
<keyword evidence="5" id="KW-0175">Coiled coil</keyword>
<keyword evidence="2 7" id="KW-0812">Transmembrane</keyword>
<sequence length="1574" mass="178783">MPVDTSADLIITGEINTPQIKSKIYTDQRYHSNKCSHQQNSRQASARDESSYSKSTSSSGISNSCDSFSEDEVDLSEKTLYSPKKLGQMSFISPGKYRTTTTDDNPINSKASNETRTEKLIGFIQRKAPGRIIRRILKCTIAYFISTLFSTIDPLAKALGQAPYIVCSGCLLSHPGRTVGAQLDATLTSVLGAGLAIVYGLAGIAAATTYNAQHPNSYAGNGINCLFLVVGVFAAQLVRQKFPKLHFFSLQFMVVLLFSMTAGVGYKIVPLRLSSEFGLPFLIGAVVSLFVNVIFWPETAVEGLGRTLNQTLFDTKDMLNMITNQFFLDPKSEVVSTKTVDALAEKMRDGMMKVNTAYKEAKYEVSFAYSCSSDLNPIRQSLDIVTKHLSILGRSLKSEQVFFDRNFSSKKEEEKERVEPNRIDESGDEDSINNNYTPEEHDETDLSKAAFTAANSYMKTGSYNTPFNQGCRIDGDKKEHTCEEIHQKSVQFKPTSSQSKYKRSRSLSPSRSKQDSESEHISDTNETNNQSEQRKGLPVSLMSLLPISQPGTPQNESNTPSHNHQNYSKEGYISDSNQQTVSSVGSFLNLSRLSGTLPKPPQRPERKIGPDDRQILVAYLEKLRGPLLSLAVECGTVLDCIRDSLCDQLDMSNNSDANIRHTSFWTYLLHTLQIKTVHTEDYQNFLDKRKRNASFLCNCSETLRLRIKQFDQCEKKRMQALYKINLSHMRGERLDLNIRDELFLVFFFMFTMREVASNLEQMAAEMRKLQEKTQTQIKKNKKHKKKKRLYMPQITTQTWKIWFYSSSYQEVQDHGGYSFGYLQHNMPRNVGQRNLEEEYKLSQLSTNRNNSNVNTVDDMSIASSNQANPNYVRTTKRKNTRKEKRKVDDAIALTQLEAGPMSALNSNKPPPPLLKLRYKLWLILRYLQNYEFRFALKLSAAVGILTIPAWLPDYQLWFAAIRGQWAALTVVSIMSPTSGGTLSAGLWRLASTIIGAFAAWAVLEIDGGSGILLSGFAVVLALPFFYIHFSTSYSKVSIITLVTYMIIALSQYVKPTYPEKVSSMVWQRTMTLIIGLFAALILNWMVWPFIAREAIRDTLACTIGDLGGYFSYVMGTFLYHDEGLFPTSDEFKEAEKMERKLEKMLNTCKVLLELTDHEPRLKGPFPKEFYREMLISAHNLLDRMMSLRIILMKMSPSVKKTVASILLHFYTLSASLKAKLPLPSFMPSARAARLRVLRHRRQEDRPEKLLRYKNLTWFAMGCSTEEIIDELEHLTDLVRFIVGDSKFTLKARRLERKETIPMTDTPSSRFGELPTLELPSFLEFLKLKNFPLKVYPSVYEPPRPTKDTLFIYGPGYRNNQASFDVDCLVLQMYLKFCGIEFDVNNINEPAASPSGKLPFLATVSGAIYNDQETINWVKETRNLEKQLTNDKDREQAKAFVALVETKLKAALLFSMWLEPLNANQTTYKSYYGHTPTPVNMIVSYKMQKEIVQSLLINRDILVREEIYQDASQTLEALSAKLGDQPYFFGSSMPKIVDGEFPEEERKQAATLSKLVRKHENLVKYAKTIYENWLK</sequence>
<feature type="region of interest" description="Disordered" evidence="6">
    <location>
        <begin position="29"/>
        <end position="68"/>
    </location>
</feature>
<feature type="region of interest" description="Disordered" evidence="6">
    <location>
        <begin position="409"/>
        <end position="445"/>
    </location>
</feature>
<organism evidence="12 13">
    <name type="scientific">Mucor plumbeus</name>
    <dbReference type="NCBI Taxonomy" id="97098"/>
    <lineage>
        <taxon>Eukaryota</taxon>
        <taxon>Fungi</taxon>
        <taxon>Fungi incertae sedis</taxon>
        <taxon>Mucoromycota</taxon>
        <taxon>Mucoromycotina</taxon>
        <taxon>Mucoromycetes</taxon>
        <taxon>Mucorales</taxon>
        <taxon>Mucorineae</taxon>
        <taxon>Mucoraceae</taxon>
        <taxon>Mucor</taxon>
    </lineage>
</organism>
<evidence type="ECO:0000256" key="5">
    <source>
        <dbReference type="SAM" id="Coils"/>
    </source>
</evidence>
<feature type="domain" description="DUF2421" evidence="8">
    <location>
        <begin position="1091"/>
        <end position="1235"/>
    </location>
</feature>
<feature type="compositionally biased region" description="Basic and acidic residues" evidence="6">
    <location>
        <begin position="409"/>
        <end position="425"/>
    </location>
</feature>
<feature type="transmembrane region" description="Helical" evidence="7">
    <location>
        <begin position="218"/>
        <end position="238"/>
    </location>
</feature>
<feature type="transmembrane region" description="Helical" evidence="7">
    <location>
        <begin position="1065"/>
        <end position="1087"/>
    </location>
</feature>
<dbReference type="GO" id="GO:0001401">
    <property type="term" value="C:SAM complex"/>
    <property type="evidence" value="ECO:0007669"/>
    <property type="project" value="InterPro"/>
</dbReference>
<feature type="compositionally biased region" description="Polar residues" evidence="6">
    <location>
        <begin position="488"/>
        <end position="498"/>
    </location>
</feature>
<evidence type="ECO:0000313" key="13">
    <source>
        <dbReference type="Proteomes" id="UP000650833"/>
    </source>
</evidence>
<feature type="transmembrane region" description="Helical" evidence="7">
    <location>
        <begin position="245"/>
        <end position="265"/>
    </location>
</feature>
<dbReference type="Pfam" id="PF10337">
    <property type="entry name" value="ArAE_2_N"/>
    <property type="match status" value="2"/>
</dbReference>
<evidence type="ECO:0008006" key="14">
    <source>
        <dbReference type="Google" id="ProtNLM"/>
    </source>
</evidence>
<dbReference type="InterPro" id="IPR023244">
    <property type="entry name" value="Brefeldin_A-sensitivity_4"/>
</dbReference>
<feature type="transmembrane region" description="Helical" evidence="7">
    <location>
        <begin position="185"/>
        <end position="206"/>
    </location>
</feature>
<feature type="compositionally biased region" description="Basic and acidic residues" evidence="6">
    <location>
        <begin position="512"/>
        <end position="523"/>
    </location>
</feature>
<feature type="domain" description="Integral membrane bound transporter" evidence="11">
    <location>
        <begin position="957"/>
        <end position="1081"/>
    </location>
</feature>
<dbReference type="InterPro" id="IPR018823">
    <property type="entry name" value="ArAE_2_N"/>
</dbReference>
<reference evidence="12" key="1">
    <citation type="submission" date="2020-12" db="EMBL/GenBank/DDBJ databases">
        <title>Metabolic potential, ecology and presence of endohyphal bacteria is reflected in genomic diversity of Mucoromycotina.</title>
        <authorList>
            <person name="Muszewska A."/>
            <person name="Okrasinska A."/>
            <person name="Steczkiewicz K."/>
            <person name="Drgas O."/>
            <person name="Orlowska M."/>
            <person name="Perlinska-Lenart U."/>
            <person name="Aleksandrzak-Piekarczyk T."/>
            <person name="Szatraj K."/>
            <person name="Zielenkiewicz U."/>
            <person name="Pilsyk S."/>
            <person name="Malc E."/>
            <person name="Mieczkowski P."/>
            <person name="Kruszewska J.S."/>
            <person name="Biernat P."/>
            <person name="Pawlowska J."/>
        </authorList>
    </citation>
    <scope>NUCLEOTIDE SEQUENCE</scope>
    <source>
        <strain evidence="12">CBS 226.32</strain>
    </source>
</reference>
<protein>
    <recommendedName>
        <fullName evidence="14">ER transporter 6TM N-terminal domain-containing protein</fullName>
    </recommendedName>
</protein>
<evidence type="ECO:0000256" key="2">
    <source>
        <dbReference type="ARBA" id="ARBA00022692"/>
    </source>
</evidence>
<dbReference type="InterPro" id="IPR018820">
    <property type="entry name" value="BRE4-related_DUF2421"/>
</dbReference>